<organism evidence="2 3">
    <name type="scientific">Schistosoma mattheei</name>
    <dbReference type="NCBI Taxonomy" id="31246"/>
    <lineage>
        <taxon>Eukaryota</taxon>
        <taxon>Metazoa</taxon>
        <taxon>Spiralia</taxon>
        <taxon>Lophotrochozoa</taxon>
        <taxon>Platyhelminthes</taxon>
        <taxon>Trematoda</taxon>
        <taxon>Digenea</taxon>
        <taxon>Strigeidida</taxon>
        <taxon>Schistosomatoidea</taxon>
        <taxon>Schistosomatidae</taxon>
        <taxon>Schistosoma</taxon>
    </lineage>
</organism>
<name>A0AA85C2E9_9TREM</name>
<evidence type="ECO:0000313" key="2">
    <source>
        <dbReference type="Proteomes" id="UP000050791"/>
    </source>
</evidence>
<evidence type="ECO:0000313" key="3">
    <source>
        <dbReference type="WBParaSite" id="SMTH1_94640.1"/>
    </source>
</evidence>
<protein>
    <submittedName>
        <fullName evidence="3">Uncharacterized protein</fullName>
    </submittedName>
</protein>
<keyword evidence="1" id="KW-1133">Transmembrane helix</keyword>
<accession>A0AA85C2E9</accession>
<dbReference type="AlphaFoldDB" id="A0AA85C2E9"/>
<feature type="transmembrane region" description="Helical" evidence="1">
    <location>
        <begin position="38"/>
        <end position="56"/>
    </location>
</feature>
<reference evidence="3" key="1">
    <citation type="submission" date="2023-11" db="UniProtKB">
        <authorList>
            <consortium name="WormBaseParasite"/>
        </authorList>
    </citation>
    <scope>IDENTIFICATION</scope>
</reference>
<sequence>MQSIITIQSIFMMCLLQLYLITSTPFQWYKQYTIHSCIYIFIATYTLTSFHIYWMVYFIDSNIIIENPELNKLPLYYLHFINSMGVIVIITDALLWKPKRIPFLVSYIPCCMFISIYIAYLEITNSLNDYIELPDSDILSILYRFLYYLLLWLIITIFNTFSYVSIRLLHLKKKQQMNY</sequence>
<dbReference type="WBParaSite" id="SMTH1_94640.1">
    <property type="protein sequence ID" value="SMTH1_94640.1"/>
    <property type="gene ID" value="SMTH1_94640"/>
</dbReference>
<feature type="transmembrane region" description="Helical" evidence="1">
    <location>
        <begin position="76"/>
        <end position="96"/>
    </location>
</feature>
<feature type="transmembrane region" description="Helical" evidence="1">
    <location>
        <begin position="103"/>
        <end position="121"/>
    </location>
</feature>
<keyword evidence="1" id="KW-0812">Transmembrane</keyword>
<keyword evidence="1" id="KW-0472">Membrane</keyword>
<proteinExistence type="predicted"/>
<feature type="transmembrane region" description="Helical" evidence="1">
    <location>
        <begin position="6"/>
        <end position="26"/>
    </location>
</feature>
<evidence type="ECO:0000256" key="1">
    <source>
        <dbReference type="SAM" id="Phobius"/>
    </source>
</evidence>
<feature type="transmembrane region" description="Helical" evidence="1">
    <location>
        <begin position="141"/>
        <end position="166"/>
    </location>
</feature>
<dbReference type="Proteomes" id="UP000050791">
    <property type="component" value="Unassembled WGS sequence"/>
</dbReference>